<dbReference type="EMBL" id="BGPR01153927">
    <property type="protein sequence ID" value="GBL69744.1"/>
    <property type="molecule type" value="Genomic_DNA"/>
</dbReference>
<name>A0A4Y1ZWU1_ARAVE</name>
<evidence type="ECO:0000313" key="3">
    <source>
        <dbReference type="Proteomes" id="UP000499080"/>
    </source>
</evidence>
<reference evidence="2 3" key="1">
    <citation type="journal article" date="2019" name="Sci. Rep.">
        <title>Orb-weaving spider Araneus ventricosus genome elucidates the spidroin gene catalogue.</title>
        <authorList>
            <person name="Kono N."/>
            <person name="Nakamura H."/>
            <person name="Ohtoshi R."/>
            <person name="Moran D.A.P."/>
            <person name="Shinohara A."/>
            <person name="Yoshida Y."/>
            <person name="Fujiwara M."/>
            <person name="Mori M."/>
            <person name="Tomita M."/>
            <person name="Arakawa K."/>
        </authorList>
    </citation>
    <scope>NUCLEOTIDE SEQUENCE [LARGE SCALE GENOMIC DNA]</scope>
</reference>
<feature type="non-terminal residue" evidence="2">
    <location>
        <position position="68"/>
    </location>
</feature>
<organism evidence="2 3">
    <name type="scientific">Araneus ventricosus</name>
    <name type="common">Orbweaver spider</name>
    <name type="synonym">Epeira ventricosa</name>
    <dbReference type="NCBI Taxonomy" id="182803"/>
    <lineage>
        <taxon>Eukaryota</taxon>
        <taxon>Metazoa</taxon>
        <taxon>Ecdysozoa</taxon>
        <taxon>Arthropoda</taxon>
        <taxon>Chelicerata</taxon>
        <taxon>Arachnida</taxon>
        <taxon>Araneae</taxon>
        <taxon>Araneomorphae</taxon>
        <taxon>Entelegynae</taxon>
        <taxon>Araneoidea</taxon>
        <taxon>Araneidae</taxon>
        <taxon>Araneus</taxon>
    </lineage>
</organism>
<evidence type="ECO:0000313" key="2">
    <source>
        <dbReference type="EMBL" id="GBL69744.1"/>
    </source>
</evidence>
<dbReference type="OrthoDB" id="6428367at2759"/>
<comment type="caution">
    <text evidence="2">The sequence shown here is derived from an EMBL/GenBank/DDBJ whole genome shotgun (WGS) entry which is preliminary data.</text>
</comment>
<dbReference type="AlphaFoldDB" id="A0A4Y1ZWU1"/>
<keyword evidence="3" id="KW-1185">Reference proteome</keyword>
<dbReference type="InterPro" id="IPR049163">
    <property type="entry name" value="Pif1-like_2B_dom"/>
</dbReference>
<feature type="domain" description="DNA helicase Pif1-like 2B" evidence="1">
    <location>
        <begin position="3"/>
        <end position="32"/>
    </location>
</feature>
<proteinExistence type="predicted"/>
<protein>
    <recommendedName>
        <fullName evidence="1">DNA helicase Pif1-like 2B domain-containing protein</fullName>
    </recommendedName>
</protein>
<dbReference type="Proteomes" id="UP000499080">
    <property type="component" value="Unassembled WGS sequence"/>
</dbReference>
<accession>A0A4Y1ZWU1</accession>
<dbReference type="Pfam" id="PF21530">
    <property type="entry name" value="Pif1_2B_dom"/>
    <property type="match status" value="1"/>
</dbReference>
<sequence>MPRLNVGVPVLLIRNLDIPRLRNGIWLQITHLGPNVVEATVMIDIRRRESVLIPRLPIIPKDLSSQLK</sequence>
<evidence type="ECO:0000259" key="1">
    <source>
        <dbReference type="Pfam" id="PF21530"/>
    </source>
</evidence>
<gene>
    <name evidence="2" type="ORF">AVEN_272172_1</name>
</gene>